<evidence type="ECO:0000313" key="2">
    <source>
        <dbReference type="EMBL" id="PIT93442.1"/>
    </source>
</evidence>
<gene>
    <name evidence="2" type="ORF">COU00_04315</name>
</gene>
<proteinExistence type="predicted"/>
<accession>A0A2M6WKZ9</accession>
<protein>
    <submittedName>
        <fullName evidence="2">Stage 0 sporulation protein</fullName>
    </submittedName>
</protein>
<dbReference type="Proteomes" id="UP000229335">
    <property type="component" value="Unassembled WGS sequence"/>
</dbReference>
<sequence length="271" mass="30164">MQIVQIQFASWDKLYDFSNANNLSLKTGDKVFVETEVGGDVGTVVCLKETGERELKEELKPIARLAEASEAKNILEAAIKEEILQYCRSLVKKHNLSMKIIDVHASYDHSRLKFAFIADGRVDFRELVKDLSRHYQKAVILYQVGIRDEARICGDAGRCGTRPMCCRTFLHELGGINSDMAETQQIAHRGSERLSGICGRLMCCLRFEHEGYAELAAELPAIGSAVIYEGVEAEVIGWHTLKQSVDLRLKTANGGGGEIVYDIAVEKLKKA</sequence>
<dbReference type="PANTHER" id="PTHR43830:SF3">
    <property type="entry name" value="PROTEIN PSP1"/>
    <property type="match status" value="1"/>
</dbReference>
<comment type="caution">
    <text evidence="2">The sequence shown here is derived from an EMBL/GenBank/DDBJ whole genome shotgun (WGS) entry which is preliminary data.</text>
</comment>
<dbReference type="Pfam" id="PF04468">
    <property type="entry name" value="PSP1"/>
    <property type="match status" value="1"/>
</dbReference>
<dbReference type="AlphaFoldDB" id="A0A2M6WKZ9"/>
<dbReference type="InterPro" id="IPR047767">
    <property type="entry name" value="PSP1-like"/>
</dbReference>
<dbReference type="InterPro" id="IPR007557">
    <property type="entry name" value="PSP1_C"/>
</dbReference>
<evidence type="ECO:0000259" key="1">
    <source>
        <dbReference type="PROSITE" id="PS51411"/>
    </source>
</evidence>
<feature type="domain" description="PSP1 C-terminal" evidence="1">
    <location>
        <begin position="60"/>
        <end position="144"/>
    </location>
</feature>
<dbReference type="NCBIfam" id="NF041131">
    <property type="entry name" value="RicT_YaaT_fam"/>
    <property type="match status" value="1"/>
</dbReference>
<dbReference type="PANTHER" id="PTHR43830">
    <property type="entry name" value="PROTEIN PSP1"/>
    <property type="match status" value="1"/>
</dbReference>
<organism evidence="2 3">
    <name type="scientific">Candidatus Falkowbacteria bacterium CG10_big_fil_rev_8_21_14_0_10_43_11</name>
    <dbReference type="NCBI Taxonomy" id="1974568"/>
    <lineage>
        <taxon>Bacteria</taxon>
        <taxon>Candidatus Falkowiibacteriota</taxon>
    </lineage>
</organism>
<dbReference type="EMBL" id="PFAS01000075">
    <property type="protein sequence ID" value="PIT93442.1"/>
    <property type="molecule type" value="Genomic_DNA"/>
</dbReference>
<dbReference type="GO" id="GO:0005737">
    <property type="term" value="C:cytoplasm"/>
    <property type="evidence" value="ECO:0007669"/>
    <property type="project" value="TreeGrafter"/>
</dbReference>
<reference evidence="3" key="1">
    <citation type="submission" date="2017-09" db="EMBL/GenBank/DDBJ databases">
        <title>Depth-based differentiation of microbial function through sediment-hosted aquifers and enrichment of novel symbionts in the deep terrestrial subsurface.</title>
        <authorList>
            <person name="Probst A.J."/>
            <person name="Ladd B."/>
            <person name="Jarett J.K."/>
            <person name="Geller-Mcgrath D.E."/>
            <person name="Sieber C.M.K."/>
            <person name="Emerson J.B."/>
            <person name="Anantharaman K."/>
            <person name="Thomas B.C."/>
            <person name="Malmstrom R."/>
            <person name="Stieglmeier M."/>
            <person name="Klingl A."/>
            <person name="Woyke T."/>
            <person name="Ryan C.M."/>
            <person name="Banfield J.F."/>
        </authorList>
    </citation>
    <scope>NUCLEOTIDE SEQUENCE [LARGE SCALE GENOMIC DNA]</scope>
</reference>
<dbReference type="PROSITE" id="PS51411">
    <property type="entry name" value="PSP1_C"/>
    <property type="match status" value="1"/>
</dbReference>
<name>A0A2M6WKZ9_9BACT</name>
<evidence type="ECO:0000313" key="3">
    <source>
        <dbReference type="Proteomes" id="UP000229335"/>
    </source>
</evidence>